<dbReference type="PANTHER" id="PTHR36933">
    <property type="entry name" value="SLL0788 PROTEIN"/>
    <property type="match status" value="1"/>
</dbReference>
<sequence>MRRGLWAALLGLAVLALTGCAMGESAPAAEAPLANQADIHFSQQMIPHHQQSIQVAELAAQRATSEFVKSTAEEIRMQETAEVGTMSGWLRSWKAEVPSTSGHSGHSGHSMEGMLTEDQIAALSAASGPEFDRLWLTTMAQHLGNGVRMATAVLASGQHTETRALAQNIVTEQNAQIAAINGQLAG</sequence>
<name>A0ABP8VS86_9PSEU</name>
<dbReference type="Proteomes" id="UP001500192">
    <property type="component" value="Unassembled WGS sequence"/>
</dbReference>
<feature type="signal peptide" evidence="1">
    <location>
        <begin position="1"/>
        <end position="23"/>
    </location>
</feature>
<dbReference type="EMBL" id="BAABIB010000169">
    <property type="protein sequence ID" value="GAA4670137.1"/>
    <property type="molecule type" value="Genomic_DNA"/>
</dbReference>
<accession>A0ABP8VS86</accession>
<feature type="domain" description="DUF305" evidence="2">
    <location>
        <begin position="38"/>
        <end position="181"/>
    </location>
</feature>
<protein>
    <submittedName>
        <fullName evidence="3">DUF305 domain-containing protein</fullName>
    </submittedName>
</protein>
<proteinExistence type="predicted"/>
<comment type="caution">
    <text evidence="3">The sequence shown here is derived from an EMBL/GenBank/DDBJ whole genome shotgun (WGS) entry which is preliminary data.</text>
</comment>
<dbReference type="InterPro" id="IPR012347">
    <property type="entry name" value="Ferritin-like"/>
</dbReference>
<evidence type="ECO:0000256" key="1">
    <source>
        <dbReference type="SAM" id="SignalP"/>
    </source>
</evidence>
<dbReference type="Gene3D" id="1.20.1260.10">
    <property type="match status" value="1"/>
</dbReference>
<keyword evidence="1" id="KW-0732">Signal</keyword>
<dbReference type="PROSITE" id="PS51257">
    <property type="entry name" value="PROKAR_LIPOPROTEIN"/>
    <property type="match status" value="1"/>
</dbReference>
<dbReference type="RefSeq" id="WP_346056691.1">
    <property type="nucleotide sequence ID" value="NZ_BAABIB010000169.1"/>
</dbReference>
<gene>
    <name evidence="3" type="ORF">GCM10023214_75880</name>
</gene>
<dbReference type="Pfam" id="PF03713">
    <property type="entry name" value="DUF305"/>
    <property type="match status" value="1"/>
</dbReference>
<dbReference type="PANTHER" id="PTHR36933:SF1">
    <property type="entry name" value="SLL0788 PROTEIN"/>
    <property type="match status" value="1"/>
</dbReference>
<dbReference type="InterPro" id="IPR005183">
    <property type="entry name" value="DUF305_CopM-like"/>
</dbReference>
<organism evidence="3 4">
    <name type="scientific">Amycolatopsis dongchuanensis</name>
    <dbReference type="NCBI Taxonomy" id="1070866"/>
    <lineage>
        <taxon>Bacteria</taxon>
        <taxon>Bacillati</taxon>
        <taxon>Actinomycetota</taxon>
        <taxon>Actinomycetes</taxon>
        <taxon>Pseudonocardiales</taxon>
        <taxon>Pseudonocardiaceae</taxon>
        <taxon>Amycolatopsis</taxon>
    </lineage>
</organism>
<evidence type="ECO:0000313" key="3">
    <source>
        <dbReference type="EMBL" id="GAA4670137.1"/>
    </source>
</evidence>
<feature type="chain" id="PRO_5047247036" evidence="1">
    <location>
        <begin position="24"/>
        <end position="186"/>
    </location>
</feature>
<keyword evidence="4" id="KW-1185">Reference proteome</keyword>
<evidence type="ECO:0000313" key="4">
    <source>
        <dbReference type="Proteomes" id="UP001500192"/>
    </source>
</evidence>
<reference evidence="4" key="1">
    <citation type="journal article" date="2019" name="Int. J. Syst. Evol. Microbiol.">
        <title>The Global Catalogue of Microorganisms (GCM) 10K type strain sequencing project: providing services to taxonomists for standard genome sequencing and annotation.</title>
        <authorList>
            <consortium name="The Broad Institute Genomics Platform"/>
            <consortium name="The Broad Institute Genome Sequencing Center for Infectious Disease"/>
            <person name="Wu L."/>
            <person name="Ma J."/>
        </authorList>
    </citation>
    <scope>NUCLEOTIDE SEQUENCE [LARGE SCALE GENOMIC DNA]</scope>
    <source>
        <strain evidence="4">JCM 18054</strain>
    </source>
</reference>
<evidence type="ECO:0000259" key="2">
    <source>
        <dbReference type="Pfam" id="PF03713"/>
    </source>
</evidence>